<dbReference type="InterPro" id="IPR008253">
    <property type="entry name" value="Marvel"/>
</dbReference>
<evidence type="ECO:0000259" key="6">
    <source>
        <dbReference type="Pfam" id="PF01284"/>
    </source>
</evidence>
<evidence type="ECO:0000256" key="3">
    <source>
        <dbReference type="ARBA" id="ARBA00022989"/>
    </source>
</evidence>
<feature type="transmembrane region" description="Helical" evidence="5">
    <location>
        <begin position="134"/>
        <end position="157"/>
    </location>
</feature>
<dbReference type="AlphaFoldDB" id="A0AB34KSK4"/>
<proteinExistence type="predicted"/>
<keyword evidence="2 5" id="KW-0812">Transmembrane</keyword>
<dbReference type="Proteomes" id="UP000803884">
    <property type="component" value="Unassembled WGS sequence"/>
</dbReference>
<evidence type="ECO:0000256" key="1">
    <source>
        <dbReference type="ARBA" id="ARBA00004141"/>
    </source>
</evidence>
<evidence type="ECO:0000256" key="5">
    <source>
        <dbReference type="SAM" id="Phobius"/>
    </source>
</evidence>
<sequence>MTPKTPNPKRASLQQYWHEGGYTGIMARATLRTIQFSSAIIVIGIYGSELNYRSNRDYTPITNEIYAQVVGILSVMTVGFHCFVTVKRAAWVLWDLVLCVLWAALAGVYGSTYLDGSSALAAEDEVKSADGMKAAIAFDLLSMVLWLLTFLQGSIWCCHARRFTRRTDQVDEIAQAESGPVPTRDQEAISLDDTLYDESMVDEKEKKEIKQEEDVTGKRIGERMDLPLNSVCHLYTNLDYTNRYPLVNA</sequence>
<keyword evidence="3 5" id="KW-1133">Transmembrane helix</keyword>
<evidence type="ECO:0000313" key="7">
    <source>
        <dbReference type="EMBL" id="KAL1587805.1"/>
    </source>
</evidence>
<comment type="caution">
    <text evidence="7">The sequence shown here is derived from an EMBL/GenBank/DDBJ whole genome shotgun (WGS) entry which is preliminary data.</text>
</comment>
<comment type="subcellular location">
    <subcellularLocation>
        <location evidence="1">Membrane</location>
        <topology evidence="1">Multi-pass membrane protein</topology>
    </subcellularLocation>
</comment>
<accession>A0AB34KSK4</accession>
<dbReference type="PANTHER" id="PTHR42083:SF1">
    <property type="entry name" value="MARVEL DOMAIN-CONTAINING PROTEIN"/>
    <property type="match status" value="1"/>
</dbReference>
<feature type="transmembrane region" description="Helical" evidence="5">
    <location>
        <begin position="65"/>
        <end position="84"/>
    </location>
</feature>
<feature type="transmembrane region" description="Helical" evidence="5">
    <location>
        <begin position="21"/>
        <end position="45"/>
    </location>
</feature>
<gene>
    <name evidence="7" type="ORF">WHR41_03452</name>
</gene>
<dbReference type="PANTHER" id="PTHR42083">
    <property type="entry name" value="MARVEL DOMAIN-CONTAINING PROTEIN"/>
    <property type="match status" value="1"/>
</dbReference>
<evidence type="ECO:0000256" key="2">
    <source>
        <dbReference type="ARBA" id="ARBA00022692"/>
    </source>
</evidence>
<dbReference type="RefSeq" id="XP_069230910.1">
    <property type="nucleotide sequence ID" value="XM_069372058.1"/>
</dbReference>
<feature type="transmembrane region" description="Helical" evidence="5">
    <location>
        <begin position="91"/>
        <end position="114"/>
    </location>
</feature>
<dbReference type="GO" id="GO:0016020">
    <property type="term" value="C:membrane"/>
    <property type="evidence" value="ECO:0007669"/>
    <property type="project" value="UniProtKB-SubCell"/>
</dbReference>
<name>A0AB34KSK4_9PEZI</name>
<protein>
    <recommendedName>
        <fullName evidence="6">MARVEL domain-containing protein</fullName>
    </recommendedName>
</protein>
<feature type="domain" description="MARVEL" evidence="6">
    <location>
        <begin position="30"/>
        <end position="150"/>
    </location>
</feature>
<reference evidence="7 8" key="1">
    <citation type="journal article" date="2020" name="Microbiol. Resour. Announc.">
        <title>Draft Genome Sequence of a Cladosporium Species Isolated from the Mesophotic Ascidian Didemnum maculosum.</title>
        <authorList>
            <person name="Gioti A."/>
            <person name="Siaperas R."/>
            <person name="Nikolaivits E."/>
            <person name="Le Goff G."/>
            <person name="Ouazzani J."/>
            <person name="Kotoulas G."/>
            <person name="Topakas E."/>
        </authorList>
    </citation>
    <scope>NUCLEOTIDE SEQUENCE [LARGE SCALE GENOMIC DNA]</scope>
    <source>
        <strain evidence="7 8">TM138-S3</strain>
    </source>
</reference>
<organism evidence="7 8">
    <name type="scientific">Cladosporium halotolerans</name>
    <dbReference type="NCBI Taxonomy" id="1052096"/>
    <lineage>
        <taxon>Eukaryota</taxon>
        <taxon>Fungi</taxon>
        <taxon>Dikarya</taxon>
        <taxon>Ascomycota</taxon>
        <taxon>Pezizomycotina</taxon>
        <taxon>Dothideomycetes</taxon>
        <taxon>Dothideomycetidae</taxon>
        <taxon>Cladosporiales</taxon>
        <taxon>Cladosporiaceae</taxon>
        <taxon>Cladosporium</taxon>
    </lineage>
</organism>
<keyword evidence="4 5" id="KW-0472">Membrane</keyword>
<keyword evidence="8" id="KW-1185">Reference proteome</keyword>
<evidence type="ECO:0000256" key="4">
    <source>
        <dbReference type="ARBA" id="ARBA00023136"/>
    </source>
</evidence>
<dbReference type="GeneID" id="96004896"/>
<evidence type="ECO:0000313" key="8">
    <source>
        <dbReference type="Proteomes" id="UP000803884"/>
    </source>
</evidence>
<dbReference type="EMBL" id="JAAQHG020000009">
    <property type="protein sequence ID" value="KAL1587805.1"/>
    <property type="molecule type" value="Genomic_DNA"/>
</dbReference>
<dbReference type="Pfam" id="PF01284">
    <property type="entry name" value="MARVEL"/>
    <property type="match status" value="1"/>
</dbReference>